<dbReference type="InterPro" id="IPR001387">
    <property type="entry name" value="Cro/C1-type_HTH"/>
</dbReference>
<dbReference type="EMBL" id="CP048020">
    <property type="protein sequence ID" value="QHX42874.1"/>
    <property type="molecule type" value="Genomic_DNA"/>
</dbReference>
<dbReference type="RefSeq" id="WP_162663113.1">
    <property type="nucleotide sequence ID" value="NZ_CP048020.1"/>
</dbReference>
<dbReference type="SMART" id="SM00530">
    <property type="entry name" value="HTH_XRE"/>
    <property type="match status" value="1"/>
</dbReference>
<evidence type="ECO:0000259" key="1">
    <source>
        <dbReference type="PROSITE" id="PS50943"/>
    </source>
</evidence>
<gene>
    <name evidence="2" type="ORF">GWP43_04765</name>
</gene>
<evidence type="ECO:0000313" key="2">
    <source>
        <dbReference type="EMBL" id="QHX42874.1"/>
    </source>
</evidence>
<dbReference type="Gene3D" id="1.10.260.40">
    <property type="entry name" value="lambda repressor-like DNA-binding domains"/>
    <property type="match status" value="1"/>
</dbReference>
<dbReference type="AlphaFoldDB" id="A0A6P1Y003"/>
<name>A0A6P1Y003_9SPIR</name>
<dbReference type="SUPFAM" id="SSF47413">
    <property type="entry name" value="lambda repressor-like DNA-binding domains"/>
    <property type="match status" value="1"/>
</dbReference>
<reference evidence="2 3" key="1">
    <citation type="submission" date="2020-01" db="EMBL/GenBank/DDBJ databases">
        <title>Complete genome sequence of a human oral phylogroup 1 Treponema sp. strain ATCC 700766, originally isolated from periodontitis dental plaque.</title>
        <authorList>
            <person name="Chan Y."/>
            <person name="Huo Y.-B."/>
            <person name="Yu X.-L."/>
            <person name="Zeng H."/>
            <person name="Leung W.-K."/>
            <person name="Watt R.M."/>
        </authorList>
    </citation>
    <scope>NUCLEOTIDE SEQUENCE [LARGE SCALE GENOMIC DNA]</scope>
    <source>
        <strain evidence="2 3">OMZ 804</strain>
    </source>
</reference>
<dbReference type="InterPro" id="IPR010982">
    <property type="entry name" value="Lambda_DNA-bd_dom_sf"/>
</dbReference>
<dbReference type="Pfam" id="PF01381">
    <property type="entry name" value="HTH_3"/>
    <property type="match status" value="1"/>
</dbReference>
<dbReference type="Proteomes" id="UP000464374">
    <property type="component" value="Chromosome"/>
</dbReference>
<proteinExistence type="predicted"/>
<dbReference type="PROSITE" id="PS50943">
    <property type="entry name" value="HTH_CROC1"/>
    <property type="match status" value="1"/>
</dbReference>
<protein>
    <submittedName>
        <fullName evidence="2">Helix-turn-helix transcriptional regulator</fullName>
    </submittedName>
</protein>
<dbReference type="KEGG" id="trz:GWP43_04765"/>
<evidence type="ECO:0000313" key="3">
    <source>
        <dbReference type="Proteomes" id="UP000464374"/>
    </source>
</evidence>
<sequence length="124" mass="13972">MQALEQKYQIDISIKGTGVQLVKDLVLQHYPQAHIRNIEETDDELEKREDIKLYKNLKSKIAPGDKVAGYRVRAGLSITELAKLTGISHTNISAMEANRRVIGLRVAQKLAKVLNCNYTDLLEV</sequence>
<feature type="domain" description="HTH cro/C1-type" evidence="1">
    <location>
        <begin position="67"/>
        <end position="121"/>
    </location>
</feature>
<accession>A0A6P1Y003</accession>
<dbReference type="CDD" id="cd00093">
    <property type="entry name" value="HTH_XRE"/>
    <property type="match status" value="1"/>
</dbReference>
<organism evidence="2 3">
    <name type="scientific">Treponema vincentii</name>
    <dbReference type="NCBI Taxonomy" id="69710"/>
    <lineage>
        <taxon>Bacteria</taxon>
        <taxon>Pseudomonadati</taxon>
        <taxon>Spirochaetota</taxon>
        <taxon>Spirochaetia</taxon>
        <taxon>Spirochaetales</taxon>
        <taxon>Treponemataceae</taxon>
        <taxon>Treponema</taxon>
    </lineage>
</organism>
<dbReference type="GO" id="GO:0003677">
    <property type="term" value="F:DNA binding"/>
    <property type="evidence" value="ECO:0007669"/>
    <property type="project" value="InterPro"/>
</dbReference>